<dbReference type="InterPro" id="IPR014031">
    <property type="entry name" value="Ketoacyl_synth_C"/>
</dbReference>
<evidence type="ECO:0000313" key="5">
    <source>
        <dbReference type="EMBL" id="SYZ32265.1"/>
    </source>
</evidence>
<dbReference type="CDD" id="cd00834">
    <property type="entry name" value="KAS_I_II"/>
    <property type="match status" value="1"/>
</dbReference>
<dbReference type="GO" id="GO:0004315">
    <property type="term" value="F:3-oxoacyl-[acyl-carrier-protein] synthase activity"/>
    <property type="evidence" value="ECO:0007669"/>
    <property type="project" value="TreeGrafter"/>
</dbReference>
<dbReference type="AlphaFoldDB" id="A0A383S2P3"/>
<organism evidence="5 6">
    <name type="scientific">Propionibacterium australiense</name>
    <dbReference type="NCBI Taxonomy" id="119981"/>
    <lineage>
        <taxon>Bacteria</taxon>
        <taxon>Bacillati</taxon>
        <taxon>Actinomycetota</taxon>
        <taxon>Actinomycetes</taxon>
        <taxon>Propionibacteriales</taxon>
        <taxon>Propionibacteriaceae</taxon>
        <taxon>Propionibacterium</taxon>
    </lineage>
</organism>
<dbReference type="PROSITE" id="PS52004">
    <property type="entry name" value="KS3_2"/>
    <property type="match status" value="1"/>
</dbReference>
<dbReference type="SUPFAM" id="SSF53901">
    <property type="entry name" value="Thiolase-like"/>
    <property type="match status" value="2"/>
</dbReference>
<dbReference type="InterPro" id="IPR000794">
    <property type="entry name" value="Beta-ketoacyl_synthase"/>
</dbReference>
<dbReference type="Pfam" id="PF00109">
    <property type="entry name" value="ketoacyl-synt"/>
    <property type="match status" value="1"/>
</dbReference>
<keyword evidence="2 3" id="KW-0808">Transferase</keyword>
<protein>
    <submittedName>
        <fullName evidence="5">Polyketide synthase, beta-ketoacyl synthase domain</fullName>
    </submittedName>
</protein>
<name>A0A383S2P3_9ACTN</name>
<dbReference type="InterPro" id="IPR020841">
    <property type="entry name" value="PKS_Beta-ketoAc_synthase_dom"/>
</dbReference>
<dbReference type="SMART" id="SM00825">
    <property type="entry name" value="PKS_KS"/>
    <property type="match status" value="1"/>
</dbReference>
<sequence>MTNHRVVITGLGAVSPYGVGAHTLWRSVVSGKIAVGELHSLSKFEISPPPLGAELCDFDFAAEFPQAATYANLTDRGMQLALVAAQEAFDDAHLTDTLGKIIPNDQFGVYLGTTTAGIASAADMATSHLTRSPRPISSLAHTFCPGAWPDLIAHHFSANGILRSASTSCYAGGESVGLSFRDIKTGRTTVALAGGCDAPIIITNYMGFRVIGATSRWTGEPAQACKPFSANRDGMVFGEGAGFLILEDLSSALERNAHIYGEVIGYAATSDGEDMVRPSHEGSRWSDAIQQALTEARISPNHIDYISCHGTGTRENDRAEVRAITDALGRTDTPIGSIKSMIGHAFGGASALELVCLSMTLREKILPPTMNYSTLDPECNMDCVPNEARTIEKCDYVLKTATGFGGSNMALVLADWSD</sequence>
<comment type="similarity">
    <text evidence="1 3">Belongs to the thiolase-like superfamily. Beta-ketoacyl-ACP synthases family.</text>
</comment>
<dbReference type="PANTHER" id="PTHR11712">
    <property type="entry name" value="POLYKETIDE SYNTHASE-RELATED"/>
    <property type="match status" value="1"/>
</dbReference>
<dbReference type="Proteomes" id="UP000263928">
    <property type="component" value="Unassembled WGS sequence"/>
</dbReference>
<dbReference type="Gene3D" id="3.40.47.10">
    <property type="match status" value="1"/>
</dbReference>
<evidence type="ECO:0000259" key="4">
    <source>
        <dbReference type="PROSITE" id="PS52004"/>
    </source>
</evidence>
<keyword evidence="6" id="KW-1185">Reference proteome</keyword>
<dbReference type="PANTHER" id="PTHR11712:SF336">
    <property type="entry name" value="3-OXOACYL-[ACYL-CARRIER-PROTEIN] SYNTHASE, MITOCHONDRIAL"/>
    <property type="match status" value="1"/>
</dbReference>
<gene>
    <name evidence="5" type="ORF">PROPAUS_0140</name>
</gene>
<feature type="domain" description="Ketosynthase family 3 (KS3)" evidence="4">
    <location>
        <begin position="3"/>
        <end position="415"/>
    </location>
</feature>
<evidence type="ECO:0000256" key="2">
    <source>
        <dbReference type="ARBA" id="ARBA00022679"/>
    </source>
</evidence>
<accession>A0A383S2P3</accession>
<proteinExistence type="inferred from homology"/>
<dbReference type="GO" id="GO:0005829">
    <property type="term" value="C:cytosol"/>
    <property type="evidence" value="ECO:0007669"/>
    <property type="project" value="TreeGrafter"/>
</dbReference>
<dbReference type="Pfam" id="PF02801">
    <property type="entry name" value="Ketoacyl-synt_C"/>
    <property type="match status" value="1"/>
</dbReference>
<reference evidence="6" key="1">
    <citation type="submission" date="2018-08" db="EMBL/GenBank/DDBJ databases">
        <authorList>
            <person name="Hornung B."/>
        </authorList>
    </citation>
    <scope>NUCLEOTIDE SEQUENCE [LARGE SCALE GENOMIC DNA]</scope>
</reference>
<dbReference type="EMBL" id="UNQJ01000001">
    <property type="protein sequence ID" value="SYZ32265.1"/>
    <property type="molecule type" value="Genomic_DNA"/>
</dbReference>
<dbReference type="InterPro" id="IPR016039">
    <property type="entry name" value="Thiolase-like"/>
</dbReference>
<evidence type="ECO:0000256" key="1">
    <source>
        <dbReference type="ARBA" id="ARBA00008467"/>
    </source>
</evidence>
<evidence type="ECO:0000256" key="3">
    <source>
        <dbReference type="RuleBase" id="RU003694"/>
    </source>
</evidence>
<dbReference type="InterPro" id="IPR014030">
    <property type="entry name" value="Ketoacyl_synth_N"/>
</dbReference>
<dbReference type="GO" id="GO:0006633">
    <property type="term" value="P:fatty acid biosynthetic process"/>
    <property type="evidence" value="ECO:0007669"/>
    <property type="project" value="TreeGrafter"/>
</dbReference>
<evidence type="ECO:0000313" key="6">
    <source>
        <dbReference type="Proteomes" id="UP000263928"/>
    </source>
</evidence>